<evidence type="ECO:0000313" key="4">
    <source>
        <dbReference type="Proteomes" id="UP001549031"/>
    </source>
</evidence>
<dbReference type="Pfam" id="PF24346">
    <property type="entry name" value="DUF7507"/>
    <property type="match status" value="2"/>
</dbReference>
<protein>
    <recommendedName>
        <fullName evidence="2">DUF7507 domain-containing protein</fullName>
    </recommendedName>
</protein>
<reference evidence="3 4" key="1">
    <citation type="submission" date="2024-06" db="EMBL/GenBank/DDBJ databases">
        <title>Genomic Encyclopedia of Type Strains, Phase IV (KMG-IV): sequencing the most valuable type-strain genomes for metagenomic binning, comparative biology and taxonomic classification.</title>
        <authorList>
            <person name="Goeker M."/>
        </authorList>
    </citation>
    <scope>NUCLEOTIDE SEQUENCE [LARGE SCALE GENOMIC DNA]</scope>
    <source>
        <strain evidence="3 4">DSM 105042</strain>
    </source>
</reference>
<proteinExistence type="predicted"/>
<feature type="region of interest" description="Disordered" evidence="1">
    <location>
        <begin position="173"/>
        <end position="203"/>
    </location>
</feature>
<accession>A0ABV2HDN7</accession>
<evidence type="ECO:0000256" key="1">
    <source>
        <dbReference type="SAM" id="MobiDB-lite"/>
    </source>
</evidence>
<feature type="domain" description="DUF7507" evidence="2">
    <location>
        <begin position="92"/>
        <end position="198"/>
    </location>
</feature>
<evidence type="ECO:0000259" key="2">
    <source>
        <dbReference type="Pfam" id="PF24346"/>
    </source>
</evidence>
<dbReference type="EMBL" id="JBEPLJ010000030">
    <property type="protein sequence ID" value="MET3588665.1"/>
    <property type="molecule type" value="Genomic_DNA"/>
</dbReference>
<sequence>MTNEGPNPGSGYSGRLALFTGGSDTILVEDATGNTPIDSPQILSITQDVSAADLAAGDVVVGLWLETFHAGTKSWTADQFQADYEYDTTGCTPDLTIEKTGTLNDLDGDGLIDLGETISYSFLVENTGAVTLTGVTVNDPLLTGAGVALDQGPQTLAPGATFTFTATYTPDQDDIDAGSVTNTATGTGTPPTGPSITSPPDEVTVPPDTTSGLTIEKTGTLNDLDGDGLIDLGETISYSFLVENTGAVTLTGVTVNDPLL</sequence>
<dbReference type="InterPro" id="IPR047589">
    <property type="entry name" value="DUF11_rpt"/>
</dbReference>
<feature type="domain" description="DUF7507" evidence="2">
    <location>
        <begin position="212"/>
        <end position="258"/>
    </location>
</feature>
<name>A0ABV2HDN7_9HYPH</name>
<feature type="non-terminal residue" evidence="3">
    <location>
        <position position="260"/>
    </location>
</feature>
<gene>
    <name evidence="3" type="ORF">ABID21_004803</name>
</gene>
<dbReference type="Gene3D" id="2.60.40.10">
    <property type="entry name" value="Immunoglobulins"/>
    <property type="match status" value="1"/>
</dbReference>
<keyword evidence="4" id="KW-1185">Reference proteome</keyword>
<dbReference type="InterPro" id="IPR055354">
    <property type="entry name" value="DUF7507"/>
</dbReference>
<organism evidence="3 4">
    <name type="scientific">Pseudorhizobium tarimense</name>
    <dbReference type="NCBI Taxonomy" id="1079109"/>
    <lineage>
        <taxon>Bacteria</taxon>
        <taxon>Pseudomonadati</taxon>
        <taxon>Pseudomonadota</taxon>
        <taxon>Alphaproteobacteria</taxon>
        <taxon>Hyphomicrobiales</taxon>
        <taxon>Rhizobiaceae</taxon>
        <taxon>Rhizobium/Agrobacterium group</taxon>
        <taxon>Pseudorhizobium</taxon>
    </lineage>
</organism>
<dbReference type="Proteomes" id="UP001549031">
    <property type="component" value="Unassembled WGS sequence"/>
</dbReference>
<dbReference type="NCBIfam" id="TIGR01451">
    <property type="entry name" value="B_ant_repeat"/>
    <property type="match status" value="2"/>
</dbReference>
<evidence type="ECO:0000313" key="3">
    <source>
        <dbReference type="EMBL" id="MET3588665.1"/>
    </source>
</evidence>
<dbReference type="InterPro" id="IPR013783">
    <property type="entry name" value="Ig-like_fold"/>
</dbReference>
<comment type="caution">
    <text evidence="3">The sequence shown here is derived from an EMBL/GenBank/DDBJ whole genome shotgun (WGS) entry which is preliminary data.</text>
</comment>
<feature type="compositionally biased region" description="Low complexity" evidence="1">
    <location>
        <begin position="178"/>
        <end position="203"/>
    </location>
</feature>